<dbReference type="InterPro" id="IPR005036">
    <property type="entry name" value="CBM21_dom"/>
</dbReference>
<dbReference type="InterPro" id="IPR038175">
    <property type="entry name" value="CBM21_dom_sf"/>
</dbReference>
<feature type="region of interest" description="Disordered" evidence="1">
    <location>
        <begin position="452"/>
        <end position="552"/>
    </location>
</feature>
<evidence type="ECO:0000313" key="4">
    <source>
        <dbReference type="Proteomes" id="UP001203297"/>
    </source>
</evidence>
<dbReference type="PANTHER" id="PTHR12307:SF36">
    <property type="entry name" value="GLYCOGEN-BINDING SUBUNIT 76A"/>
    <property type="match status" value="1"/>
</dbReference>
<dbReference type="GO" id="GO:0008157">
    <property type="term" value="F:protein phosphatase 1 binding"/>
    <property type="evidence" value="ECO:0007669"/>
    <property type="project" value="TreeGrafter"/>
</dbReference>
<feature type="region of interest" description="Disordered" evidence="1">
    <location>
        <begin position="1"/>
        <end position="113"/>
    </location>
</feature>
<dbReference type="GO" id="GO:2001069">
    <property type="term" value="F:glycogen binding"/>
    <property type="evidence" value="ECO:0007669"/>
    <property type="project" value="TreeGrafter"/>
</dbReference>
<evidence type="ECO:0000259" key="2">
    <source>
        <dbReference type="PROSITE" id="PS51159"/>
    </source>
</evidence>
<name>A0AAD4MDF8_9AGAM</name>
<feature type="region of interest" description="Disordered" evidence="1">
    <location>
        <begin position="178"/>
        <end position="204"/>
    </location>
</feature>
<accession>A0AAD4MDF8</accession>
<dbReference type="GO" id="GO:0005979">
    <property type="term" value="P:regulation of glycogen biosynthetic process"/>
    <property type="evidence" value="ECO:0007669"/>
    <property type="project" value="TreeGrafter"/>
</dbReference>
<keyword evidence="4" id="KW-1185">Reference proteome</keyword>
<feature type="domain" description="CBM21" evidence="2">
    <location>
        <begin position="222"/>
        <end position="357"/>
    </location>
</feature>
<feature type="compositionally biased region" description="Low complexity" evidence="1">
    <location>
        <begin position="82"/>
        <end position="95"/>
    </location>
</feature>
<feature type="compositionally biased region" description="Polar residues" evidence="1">
    <location>
        <begin position="104"/>
        <end position="113"/>
    </location>
</feature>
<dbReference type="InterPro" id="IPR050782">
    <property type="entry name" value="PP1_regulatory_subunit_3"/>
</dbReference>
<feature type="compositionally biased region" description="Low complexity" evidence="1">
    <location>
        <begin position="61"/>
        <end position="71"/>
    </location>
</feature>
<reference evidence="3" key="1">
    <citation type="journal article" date="2022" name="New Phytol.">
        <title>Evolutionary transition to the ectomycorrhizal habit in the genomes of a hyperdiverse lineage of mushroom-forming fungi.</title>
        <authorList>
            <person name="Looney B."/>
            <person name="Miyauchi S."/>
            <person name="Morin E."/>
            <person name="Drula E."/>
            <person name="Courty P.E."/>
            <person name="Kohler A."/>
            <person name="Kuo A."/>
            <person name="LaButti K."/>
            <person name="Pangilinan J."/>
            <person name="Lipzen A."/>
            <person name="Riley R."/>
            <person name="Andreopoulos W."/>
            <person name="He G."/>
            <person name="Johnson J."/>
            <person name="Nolan M."/>
            <person name="Tritt A."/>
            <person name="Barry K.W."/>
            <person name="Grigoriev I.V."/>
            <person name="Nagy L.G."/>
            <person name="Hibbett D."/>
            <person name="Henrissat B."/>
            <person name="Matheny P.B."/>
            <person name="Labbe J."/>
            <person name="Martin F.M."/>
        </authorList>
    </citation>
    <scope>NUCLEOTIDE SEQUENCE</scope>
    <source>
        <strain evidence="3">BPL690</strain>
    </source>
</reference>
<sequence length="599" mass="64164">MPYVASRPSPVTFSNERGPGAFAPLNSLPKRPTTKKSLFHIPSNDDDQDQQEPSPPPSPPHHAFSIPSSSHQRVIPPSVPFPSASLASPTSATPSKLSCPPIQRTPSATSVILSNGRPLKSSLKSASSSSIADDLASAIARHTRAQSMPSTPAFGHKNVHFKEKEDGLESVRLFRRTGKPVSVSKPTSDTETETEPEPTAYPFPHMSSNHFEIANSSTIPAPNPSPYANIHLESVTLPPARPPVIRGTILVRNIVFEKHVGVRFTLDDWTTVSEVLASYAGSVGVLESLAGTNQGKTVGDLIGSAVASGWDRFSFSIKLEDYESNLWQRTLYLVIRYSALGVGEWWDNNSGENYRITFRPYSGPTQPERKRGSSAPTIAPFLLSGSPSLSLPITSRVTAHEEPRPTFSPPQKPLAIPRSASLPIPAGLRLNLRHYAAPVPPARTGTLRVMFGGQPATPTPPETPTLTKKELSADKEEVDEGFVTGSEDGDTVEASPVARPQLSLTISPPSPVTVKEVSPASPTPSPPPRQHGPFSPVREPFSPRAGGGPGDSTYATLIREWCFAQGPDSLGASVTIGAQNAVPWVPMHAFAMCPVPQLR</sequence>
<dbReference type="PANTHER" id="PTHR12307">
    <property type="entry name" value="PROTEIN PHOSPHATASE 1 REGULATORY SUBUNIT"/>
    <property type="match status" value="1"/>
</dbReference>
<dbReference type="GO" id="GO:0000164">
    <property type="term" value="C:protein phosphatase type 1 complex"/>
    <property type="evidence" value="ECO:0007669"/>
    <property type="project" value="TreeGrafter"/>
</dbReference>
<evidence type="ECO:0000256" key="1">
    <source>
        <dbReference type="SAM" id="MobiDB-lite"/>
    </source>
</evidence>
<dbReference type="AlphaFoldDB" id="A0AAD4MDF8"/>
<proteinExistence type="predicted"/>
<gene>
    <name evidence="3" type="ORF">B0F90DRAFT_1813620</name>
</gene>
<dbReference type="Pfam" id="PF03370">
    <property type="entry name" value="CBM_21"/>
    <property type="match status" value="1"/>
</dbReference>
<dbReference type="EMBL" id="WTXG01000001">
    <property type="protein sequence ID" value="KAI0308346.1"/>
    <property type="molecule type" value="Genomic_DNA"/>
</dbReference>
<dbReference type="Proteomes" id="UP001203297">
    <property type="component" value="Unassembled WGS sequence"/>
</dbReference>
<dbReference type="Gene3D" id="2.60.40.2440">
    <property type="entry name" value="Carbohydrate binding type-21 domain"/>
    <property type="match status" value="1"/>
</dbReference>
<feature type="compositionally biased region" description="Pro residues" evidence="1">
    <location>
        <begin position="521"/>
        <end position="530"/>
    </location>
</feature>
<organism evidence="3 4">
    <name type="scientific">Multifurca ochricompacta</name>
    <dbReference type="NCBI Taxonomy" id="376703"/>
    <lineage>
        <taxon>Eukaryota</taxon>
        <taxon>Fungi</taxon>
        <taxon>Dikarya</taxon>
        <taxon>Basidiomycota</taxon>
        <taxon>Agaricomycotina</taxon>
        <taxon>Agaricomycetes</taxon>
        <taxon>Russulales</taxon>
        <taxon>Russulaceae</taxon>
        <taxon>Multifurca</taxon>
    </lineage>
</organism>
<comment type="caution">
    <text evidence="3">The sequence shown here is derived from an EMBL/GenBank/DDBJ whole genome shotgun (WGS) entry which is preliminary data.</text>
</comment>
<evidence type="ECO:0000313" key="3">
    <source>
        <dbReference type="EMBL" id="KAI0308346.1"/>
    </source>
</evidence>
<dbReference type="PROSITE" id="PS51159">
    <property type="entry name" value="CBM21"/>
    <property type="match status" value="1"/>
</dbReference>
<protein>
    <submittedName>
        <fullName evidence="3">Phosphatase regulatory subunit-domain-containing protein</fullName>
    </submittedName>
</protein>